<comment type="caution">
    <text evidence="1">The sequence shown here is derived from an EMBL/GenBank/DDBJ whole genome shotgun (WGS) entry which is preliminary data.</text>
</comment>
<evidence type="ECO:0008006" key="3">
    <source>
        <dbReference type="Google" id="ProtNLM"/>
    </source>
</evidence>
<name>A0A7J7MJF3_9MAGN</name>
<sequence>MSSSNTQSESSISATTNSSNTLTISLPSHITHLISIKLDLTNFLIWQSQFLPILRLHDLNGIVNGTSTPPPVILTTGTGTNLTTNPNPAFVKWHKLNQLTLSWINSSLSDTVLGETIGITTSNTAWSTLERPYAYLSQARIMQLKY</sequence>
<dbReference type="PANTHER" id="PTHR47481">
    <property type="match status" value="1"/>
</dbReference>
<protein>
    <recommendedName>
        <fullName evidence="3">Retrotransposon Copia-like N-terminal domain-containing protein</fullName>
    </recommendedName>
</protein>
<dbReference type="Proteomes" id="UP000541444">
    <property type="component" value="Unassembled WGS sequence"/>
</dbReference>
<reference evidence="1 2" key="1">
    <citation type="journal article" date="2020" name="IScience">
        <title>Genome Sequencing of the Endangered Kingdonia uniflora (Circaeasteraceae, Ranunculales) Reveals Potential Mechanisms of Evolutionary Specialization.</title>
        <authorList>
            <person name="Sun Y."/>
            <person name="Deng T."/>
            <person name="Zhang A."/>
            <person name="Moore M.J."/>
            <person name="Landis J.B."/>
            <person name="Lin N."/>
            <person name="Zhang H."/>
            <person name="Zhang X."/>
            <person name="Huang J."/>
            <person name="Zhang X."/>
            <person name="Sun H."/>
            <person name="Wang H."/>
        </authorList>
    </citation>
    <scope>NUCLEOTIDE SEQUENCE [LARGE SCALE GENOMIC DNA]</scope>
    <source>
        <strain evidence="1">TB1705</strain>
        <tissue evidence="1">Leaf</tissue>
    </source>
</reference>
<dbReference type="OrthoDB" id="1845088at2759"/>
<organism evidence="1 2">
    <name type="scientific">Kingdonia uniflora</name>
    <dbReference type="NCBI Taxonomy" id="39325"/>
    <lineage>
        <taxon>Eukaryota</taxon>
        <taxon>Viridiplantae</taxon>
        <taxon>Streptophyta</taxon>
        <taxon>Embryophyta</taxon>
        <taxon>Tracheophyta</taxon>
        <taxon>Spermatophyta</taxon>
        <taxon>Magnoliopsida</taxon>
        <taxon>Ranunculales</taxon>
        <taxon>Circaeasteraceae</taxon>
        <taxon>Kingdonia</taxon>
    </lineage>
</organism>
<dbReference type="AlphaFoldDB" id="A0A7J7MJF3"/>
<gene>
    <name evidence="1" type="ORF">GIB67_018367</name>
</gene>
<dbReference type="PANTHER" id="PTHR47481:SF22">
    <property type="entry name" value="RETROTRANSPOSON GAG DOMAIN-CONTAINING PROTEIN"/>
    <property type="match status" value="1"/>
</dbReference>
<accession>A0A7J7MJF3</accession>
<evidence type="ECO:0000313" key="2">
    <source>
        <dbReference type="Proteomes" id="UP000541444"/>
    </source>
</evidence>
<proteinExistence type="predicted"/>
<evidence type="ECO:0000313" key="1">
    <source>
        <dbReference type="EMBL" id="KAF6154930.1"/>
    </source>
</evidence>
<keyword evidence="2" id="KW-1185">Reference proteome</keyword>
<dbReference type="EMBL" id="JACGCM010001448">
    <property type="protein sequence ID" value="KAF6154930.1"/>
    <property type="molecule type" value="Genomic_DNA"/>
</dbReference>